<dbReference type="PANTHER" id="PTHR35300:SF5">
    <property type="entry name" value="HISTONE ACETYLTRANSFERASE"/>
    <property type="match status" value="1"/>
</dbReference>
<dbReference type="PANTHER" id="PTHR35300">
    <property type="entry name" value="COACTIVATOR CBP, KIX DOMAIN-CONTAINING PROTEIN-RELATED"/>
    <property type="match status" value="1"/>
</dbReference>
<dbReference type="Gene3D" id="1.10.246.20">
    <property type="entry name" value="Coactivator CBP, KIX domain"/>
    <property type="match status" value="1"/>
</dbReference>
<reference evidence="2 3" key="1">
    <citation type="submission" date="2024-02" db="EMBL/GenBank/DDBJ databases">
        <authorList>
            <person name="Vignale AGUSTIN F."/>
            <person name="Sosa J E."/>
            <person name="Modenutti C."/>
        </authorList>
    </citation>
    <scope>NUCLEOTIDE SEQUENCE [LARGE SCALE GENOMIC DNA]</scope>
</reference>
<name>A0ABC8TRZ9_9AQUA</name>
<accession>A0ABC8TRZ9</accession>
<evidence type="ECO:0000313" key="2">
    <source>
        <dbReference type="EMBL" id="CAK9170395.1"/>
    </source>
</evidence>
<keyword evidence="1" id="KW-0539">Nucleus</keyword>
<dbReference type="AlphaFoldDB" id="A0ABC8TRZ9"/>
<protein>
    <recommendedName>
        <fullName evidence="4">Histone acetyltransferase</fullName>
    </recommendedName>
</protein>
<sequence length="376" mass="41690">MPRPGPRPYECVRRAWHSDRHQPMRGSLIKEIFRVVNEIHSSVIKKNKEWREKIPIVVLKAEEILYSKANSEAEYMDLTTLRDRANDAINTIIRLDDSTESGKLLLPCIEAALHLGCTPRWASRSQRNNTPSGYLSASIQKTTSVPTTDFEKTAQGNCTNNAQIISEYSRFMKPTIMNSNNIGSVCLSPIVQSNIVPVEKFPSLPEKFLPRSDILCLPKKINPSLNTCSVYPLHCEDQLQSKQSELGSCNPSKPNSCSIGPSETKVAQMVSSHNADASNRITQVNFGSDPPGIACDLSLRLGPSVVQCKRLPLEVGLSTSREGSKYNDLSPPINEDFSFFFRANSDDPLNSCLSERKSENAKFECGGKSKKKEGSP</sequence>
<keyword evidence="3" id="KW-1185">Reference proteome</keyword>
<evidence type="ECO:0008006" key="4">
    <source>
        <dbReference type="Google" id="ProtNLM"/>
    </source>
</evidence>
<organism evidence="2 3">
    <name type="scientific">Ilex paraguariensis</name>
    <name type="common">yerba mate</name>
    <dbReference type="NCBI Taxonomy" id="185542"/>
    <lineage>
        <taxon>Eukaryota</taxon>
        <taxon>Viridiplantae</taxon>
        <taxon>Streptophyta</taxon>
        <taxon>Embryophyta</taxon>
        <taxon>Tracheophyta</taxon>
        <taxon>Spermatophyta</taxon>
        <taxon>Magnoliopsida</taxon>
        <taxon>eudicotyledons</taxon>
        <taxon>Gunneridae</taxon>
        <taxon>Pentapetalae</taxon>
        <taxon>asterids</taxon>
        <taxon>campanulids</taxon>
        <taxon>Aquifoliales</taxon>
        <taxon>Aquifoliaceae</taxon>
        <taxon>Ilex</taxon>
    </lineage>
</organism>
<evidence type="ECO:0000256" key="1">
    <source>
        <dbReference type="ARBA" id="ARBA00023242"/>
    </source>
</evidence>
<dbReference type="EMBL" id="CAUOFW020005491">
    <property type="protein sequence ID" value="CAK9170395.1"/>
    <property type="molecule type" value="Genomic_DNA"/>
</dbReference>
<proteinExistence type="predicted"/>
<dbReference type="InterPro" id="IPR036529">
    <property type="entry name" value="KIX_dom_sf"/>
</dbReference>
<evidence type="ECO:0000313" key="3">
    <source>
        <dbReference type="Proteomes" id="UP001642360"/>
    </source>
</evidence>
<comment type="caution">
    <text evidence="2">The sequence shown here is derived from an EMBL/GenBank/DDBJ whole genome shotgun (WGS) entry which is preliminary data.</text>
</comment>
<gene>
    <name evidence="2" type="ORF">ILEXP_LOCUS39877</name>
</gene>
<dbReference type="Proteomes" id="UP001642360">
    <property type="component" value="Unassembled WGS sequence"/>
</dbReference>